<proteinExistence type="predicted"/>
<gene>
    <name evidence="1" type="ORF">CLV30_101450</name>
</gene>
<protein>
    <submittedName>
        <fullName evidence="1">Uncharacterized protein</fullName>
    </submittedName>
</protein>
<evidence type="ECO:0000313" key="1">
    <source>
        <dbReference type="EMBL" id="PSL08478.1"/>
    </source>
</evidence>
<evidence type="ECO:0000313" key="2">
    <source>
        <dbReference type="Proteomes" id="UP000243528"/>
    </source>
</evidence>
<name>A0A2P8EG82_9ACTN</name>
<dbReference type="AlphaFoldDB" id="A0A2P8EG82"/>
<dbReference type="EMBL" id="PYGE01000001">
    <property type="protein sequence ID" value="PSL08478.1"/>
    <property type="molecule type" value="Genomic_DNA"/>
</dbReference>
<sequence>MIPASKTFRAIFGSGFNLADDEPGIYIEACEEVPEKLSNDPRGRYQAFKEEFATHIRDSSFAPASEGDTQWMTDEWLRNVWYDAFGPEPAPGDPYPVPAEDWGHRRLTDYMLHAVNETPELSSAGAPAWLETRGLTFADISAAVDLSATQSVGFRSAPEGWLEHLKDLTDRGLREPQPGELP</sequence>
<dbReference type="Proteomes" id="UP000243528">
    <property type="component" value="Unassembled WGS sequence"/>
</dbReference>
<comment type="caution">
    <text evidence="1">The sequence shown here is derived from an EMBL/GenBank/DDBJ whole genome shotgun (WGS) entry which is preliminary data.</text>
</comment>
<organism evidence="1 2">
    <name type="scientific">Haloactinopolyspora alba</name>
    <dbReference type="NCBI Taxonomy" id="648780"/>
    <lineage>
        <taxon>Bacteria</taxon>
        <taxon>Bacillati</taxon>
        <taxon>Actinomycetota</taxon>
        <taxon>Actinomycetes</taxon>
        <taxon>Jiangellales</taxon>
        <taxon>Jiangellaceae</taxon>
        <taxon>Haloactinopolyspora</taxon>
    </lineage>
</organism>
<keyword evidence="2" id="KW-1185">Reference proteome</keyword>
<reference evidence="1 2" key="1">
    <citation type="submission" date="2018-03" db="EMBL/GenBank/DDBJ databases">
        <title>Genomic Encyclopedia of Archaeal and Bacterial Type Strains, Phase II (KMG-II): from individual species to whole genera.</title>
        <authorList>
            <person name="Goeker M."/>
        </authorList>
    </citation>
    <scope>NUCLEOTIDE SEQUENCE [LARGE SCALE GENOMIC DNA]</scope>
    <source>
        <strain evidence="1 2">DSM 45211</strain>
    </source>
</reference>
<accession>A0A2P8EG82</accession>